<proteinExistence type="predicted"/>
<reference evidence="2" key="1">
    <citation type="journal article" date="2021" name="bioRxiv">
        <title>Whole Genome Assembly and Annotation of Northern Wild Rice, Zizania palustris L., Supports a Whole Genome Duplication in the Zizania Genus.</title>
        <authorList>
            <person name="Haas M."/>
            <person name="Kono T."/>
            <person name="Macchietto M."/>
            <person name="Millas R."/>
            <person name="McGilp L."/>
            <person name="Shao M."/>
            <person name="Duquette J."/>
            <person name="Hirsch C.N."/>
            <person name="Kimball J."/>
        </authorList>
    </citation>
    <scope>NUCLEOTIDE SEQUENCE</scope>
    <source>
        <tissue evidence="2">Fresh leaf tissue</tissue>
    </source>
</reference>
<protein>
    <submittedName>
        <fullName evidence="2">Uncharacterized protein</fullName>
    </submittedName>
</protein>
<keyword evidence="1" id="KW-1133">Transmembrane helix</keyword>
<organism evidence="2 3">
    <name type="scientific">Zizania palustris</name>
    <name type="common">Northern wild rice</name>
    <dbReference type="NCBI Taxonomy" id="103762"/>
    <lineage>
        <taxon>Eukaryota</taxon>
        <taxon>Viridiplantae</taxon>
        <taxon>Streptophyta</taxon>
        <taxon>Embryophyta</taxon>
        <taxon>Tracheophyta</taxon>
        <taxon>Spermatophyta</taxon>
        <taxon>Magnoliopsida</taxon>
        <taxon>Liliopsida</taxon>
        <taxon>Poales</taxon>
        <taxon>Poaceae</taxon>
        <taxon>BOP clade</taxon>
        <taxon>Oryzoideae</taxon>
        <taxon>Oryzeae</taxon>
        <taxon>Zizaniinae</taxon>
        <taxon>Zizania</taxon>
    </lineage>
</organism>
<dbReference type="GO" id="GO:0009535">
    <property type="term" value="C:chloroplast thylakoid membrane"/>
    <property type="evidence" value="ECO:0007669"/>
    <property type="project" value="TreeGrafter"/>
</dbReference>
<dbReference type="Proteomes" id="UP000729402">
    <property type="component" value="Unassembled WGS sequence"/>
</dbReference>
<keyword evidence="1" id="KW-0472">Membrane</keyword>
<reference evidence="2" key="2">
    <citation type="submission" date="2021-02" db="EMBL/GenBank/DDBJ databases">
        <authorList>
            <person name="Kimball J.A."/>
            <person name="Haas M.W."/>
            <person name="Macchietto M."/>
            <person name="Kono T."/>
            <person name="Duquette J."/>
            <person name="Shao M."/>
        </authorList>
    </citation>
    <scope>NUCLEOTIDE SEQUENCE</scope>
    <source>
        <tissue evidence="2">Fresh leaf tissue</tissue>
    </source>
</reference>
<evidence type="ECO:0000313" key="3">
    <source>
        <dbReference type="Proteomes" id="UP000729402"/>
    </source>
</evidence>
<comment type="caution">
    <text evidence="2">The sequence shown here is derived from an EMBL/GenBank/DDBJ whole genome shotgun (WGS) entry which is preliminary data.</text>
</comment>
<dbReference type="PANTHER" id="PTHR34803">
    <property type="entry name" value="PHOTOSYSTEM I REACTION CENTER SUBUNIT XI, CHLOROPLASTIC"/>
    <property type="match status" value="1"/>
</dbReference>
<accession>A0A8J5SC94</accession>
<keyword evidence="3" id="KW-1185">Reference proteome</keyword>
<name>A0A8J5SC94_ZIZPA</name>
<dbReference type="InterPro" id="IPR022980">
    <property type="entry name" value="PSI_suXI"/>
</dbReference>
<feature type="transmembrane region" description="Helical" evidence="1">
    <location>
        <begin position="32"/>
        <end position="52"/>
    </location>
</feature>
<dbReference type="PANTHER" id="PTHR34803:SF2">
    <property type="entry name" value="PHOTOSYSTEM I REACTION CENTER SUBUNIT XI, CHLOROPLASTIC"/>
    <property type="match status" value="1"/>
</dbReference>
<dbReference type="AlphaFoldDB" id="A0A8J5SC94"/>
<dbReference type="EMBL" id="JAAALK010000287">
    <property type="protein sequence ID" value="KAG8060430.1"/>
    <property type="molecule type" value="Genomic_DNA"/>
</dbReference>
<dbReference type="OrthoDB" id="35506at2759"/>
<evidence type="ECO:0000256" key="1">
    <source>
        <dbReference type="SAM" id="Phobius"/>
    </source>
</evidence>
<evidence type="ECO:0000313" key="2">
    <source>
        <dbReference type="EMBL" id="KAG8060430.1"/>
    </source>
</evidence>
<keyword evidence="1" id="KW-0812">Transmembrane</keyword>
<gene>
    <name evidence="2" type="ORF">GUJ93_ZPchr0002g26513</name>
</gene>
<sequence>MMSSQLIAWYLSNLPAYRTVVSPLASALDTTGLITILSVFLTMYGVASFIVGEPSTAPMLTLTSHKKEADKL</sequence>